<dbReference type="SUPFAM" id="SSF158446">
    <property type="entry name" value="IVS-encoded protein-like"/>
    <property type="match status" value="1"/>
</dbReference>
<evidence type="ECO:0000313" key="2">
    <source>
        <dbReference type="Proteomes" id="UP000250831"/>
    </source>
</evidence>
<dbReference type="NCBIfam" id="TIGR02436">
    <property type="entry name" value="four helix bundle protein"/>
    <property type="match status" value="1"/>
</dbReference>
<dbReference type="PANTHER" id="PTHR38471:SF2">
    <property type="entry name" value="FOUR HELIX BUNDLE PROTEIN"/>
    <property type="match status" value="1"/>
</dbReference>
<dbReference type="RefSeq" id="WP_108634813.1">
    <property type="nucleotide sequence ID" value="NZ_DAMCKI010000042.1"/>
</dbReference>
<name>A0A363NRS0_9SPHI</name>
<dbReference type="InterPro" id="IPR012657">
    <property type="entry name" value="23S_rRNA-intervening_sequence"/>
</dbReference>
<comment type="caution">
    <text evidence="1">The sequence shown here is derived from an EMBL/GenBank/DDBJ whole genome shotgun (WGS) entry which is preliminary data.</text>
</comment>
<evidence type="ECO:0000313" key="1">
    <source>
        <dbReference type="EMBL" id="PUV23464.1"/>
    </source>
</evidence>
<protein>
    <submittedName>
        <fullName evidence="1">Four helix bundle protein</fullName>
    </submittedName>
</protein>
<dbReference type="InterPro" id="IPR036583">
    <property type="entry name" value="23S_rRNA_IVS_sf"/>
</dbReference>
<organism evidence="1 2">
    <name type="scientific">Sphingobacterium athyrii</name>
    <dbReference type="NCBI Taxonomy" id="2152717"/>
    <lineage>
        <taxon>Bacteria</taxon>
        <taxon>Pseudomonadati</taxon>
        <taxon>Bacteroidota</taxon>
        <taxon>Sphingobacteriia</taxon>
        <taxon>Sphingobacteriales</taxon>
        <taxon>Sphingobacteriaceae</taxon>
        <taxon>Sphingobacterium</taxon>
    </lineage>
</organism>
<dbReference type="EMBL" id="QCXX01000004">
    <property type="protein sequence ID" value="PUV23464.1"/>
    <property type="molecule type" value="Genomic_DNA"/>
</dbReference>
<gene>
    <name evidence="1" type="ORF">DCO56_16215</name>
</gene>
<reference evidence="1 2" key="1">
    <citation type="submission" date="2018-04" db="EMBL/GenBank/DDBJ databases">
        <title>Sphingobacterium sp. M46 Genome.</title>
        <authorList>
            <person name="Cheng J."/>
            <person name="Li Y."/>
        </authorList>
    </citation>
    <scope>NUCLEOTIDE SEQUENCE [LARGE SCALE GENOMIC DNA]</scope>
    <source>
        <strain evidence="1 2">M46</strain>
    </source>
</reference>
<dbReference type="AlphaFoldDB" id="A0A363NRS0"/>
<dbReference type="Gene3D" id="1.20.1440.60">
    <property type="entry name" value="23S rRNA-intervening sequence"/>
    <property type="match status" value="1"/>
</dbReference>
<dbReference type="PANTHER" id="PTHR38471">
    <property type="entry name" value="FOUR HELIX BUNDLE PROTEIN"/>
    <property type="match status" value="1"/>
</dbReference>
<accession>A0A363NRS0</accession>
<dbReference type="Proteomes" id="UP000250831">
    <property type="component" value="Unassembled WGS sequence"/>
</dbReference>
<dbReference type="NCBIfam" id="NF008911">
    <property type="entry name" value="PRK12275.1-2"/>
    <property type="match status" value="1"/>
</dbReference>
<dbReference type="CDD" id="cd16377">
    <property type="entry name" value="23S_rRNA_IVP_like"/>
    <property type="match status" value="1"/>
</dbReference>
<dbReference type="OrthoDB" id="9811959at2"/>
<proteinExistence type="predicted"/>
<keyword evidence="2" id="KW-1185">Reference proteome</keyword>
<dbReference type="Pfam" id="PF05635">
    <property type="entry name" value="23S_rRNA_IVP"/>
    <property type="match status" value="1"/>
</dbReference>
<sequence>MHALKELKVWQRAIELSTAVYTAVVDFPMDEKYGLTSQIKRSVVSIASNIAEGAGRNTKNEFVHFLGIANGSSFELQTQLIIAHNLNLIDKDKVEQLCSHIDEIQKMIFGFLKNLKTNM</sequence>